<evidence type="ECO:0000259" key="7">
    <source>
        <dbReference type="PROSITE" id="PS51900"/>
    </source>
</evidence>
<dbReference type="GO" id="GO:0006310">
    <property type="term" value="P:DNA recombination"/>
    <property type="evidence" value="ECO:0007669"/>
    <property type="project" value="UniProtKB-KW"/>
</dbReference>
<dbReference type="Gene3D" id="1.10.150.130">
    <property type="match status" value="1"/>
</dbReference>
<reference evidence="8" key="1">
    <citation type="submission" date="2014-03" db="EMBL/GenBank/DDBJ databases">
        <authorList>
            <person name="Genoscope - CEA"/>
        </authorList>
    </citation>
    <scope>NUCLEOTIDE SEQUENCE [LARGE SCALE GENOMIC DNA]</scope>
    <source>
        <strain evidence="8">CF27</strain>
    </source>
</reference>
<dbReference type="CDD" id="cd01193">
    <property type="entry name" value="INT_IntI_C"/>
    <property type="match status" value="1"/>
</dbReference>
<dbReference type="InterPro" id="IPR011010">
    <property type="entry name" value="DNA_brk_join_enz"/>
</dbReference>
<keyword evidence="4" id="KW-0233">DNA recombination</keyword>
<gene>
    <name evidence="8" type="primary">int</name>
    <name evidence="8" type="ORF">AFERRI_30071</name>
</gene>
<feature type="domain" description="Tyr recombinase" evidence="6">
    <location>
        <begin position="110"/>
        <end position="323"/>
    </location>
</feature>
<dbReference type="PANTHER" id="PTHR30349">
    <property type="entry name" value="PHAGE INTEGRASE-RELATED"/>
    <property type="match status" value="1"/>
</dbReference>
<comment type="caution">
    <text evidence="8">The sequence shown here is derived from an EMBL/GenBank/DDBJ whole genome shotgun (WGS) entry which is preliminary data.</text>
</comment>
<dbReference type="InterPro" id="IPR010998">
    <property type="entry name" value="Integrase_recombinase_N"/>
</dbReference>
<protein>
    <submittedName>
        <fullName evidence="8">Integrase/recombinase</fullName>
    </submittedName>
</protein>
<dbReference type="InterPro" id="IPR044068">
    <property type="entry name" value="CB"/>
</dbReference>
<dbReference type="PANTHER" id="PTHR30349:SF64">
    <property type="entry name" value="PROPHAGE INTEGRASE INTD-RELATED"/>
    <property type="match status" value="1"/>
</dbReference>
<dbReference type="AlphaFoldDB" id="A0A060ULT2"/>
<name>A0A060ULT2_9PROT</name>
<dbReference type="InterPro" id="IPR013762">
    <property type="entry name" value="Integrase-like_cat_sf"/>
</dbReference>
<dbReference type="InterPro" id="IPR050090">
    <property type="entry name" value="Tyrosine_recombinase_XerCD"/>
</dbReference>
<dbReference type="NCBIfam" id="TIGR02249">
    <property type="entry name" value="integrase_gron"/>
    <property type="match status" value="1"/>
</dbReference>
<comment type="similarity">
    <text evidence="1">Belongs to the 'phage' integrase family.</text>
</comment>
<evidence type="ECO:0000256" key="4">
    <source>
        <dbReference type="ARBA" id="ARBA00023172"/>
    </source>
</evidence>
<accession>A0A060ULT2</accession>
<proteinExistence type="inferred from homology"/>
<dbReference type="InterPro" id="IPR002104">
    <property type="entry name" value="Integrase_catalytic"/>
</dbReference>
<organism evidence="8">
    <name type="scientific">Acidithiobacillus ferrivorans</name>
    <dbReference type="NCBI Taxonomy" id="160808"/>
    <lineage>
        <taxon>Bacteria</taxon>
        <taxon>Pseudomonadati</taxon>
        <taxon>Pseudomonadota</taxon>
        <taxon>Acidithiobacillia</taxon>
        <taxon>Acidithiobacillales</taxon>
        <taxon>Acidithiobacillaceae</taxon>
        <taxon>Acidithiobacillus</taxon>
    </lineage>
</organism>
<evidence type="ECO:0000313" key="8">
    <source>
        <dbReference type="EMBL" id="CDQ09425.1"/>
    </source>
</evidence>
<dbReference type="InterPro" id="IPR011946">
    <property type="entry name" value="Integrase_integron-type"/>
</dbReference>
<dbReference type="GO" id="GO:0015074">
    <property type="term" value="P:DNA integration"/>
    <property type="evidence" value="ECO:0007669"/>
    <property type="project" value="UniProtKB-KW"/>
</dbReference>
<dbReference type="InterPro" id="IPR004107">
    <property type="entry name" value="Integrase_SAM-like_N"/>
</dbReference>
<keyword evidence="3 5" id="KW-0238">DNA-binding</keyword>
<evidence type="ECO:0000259" key="6">
    <source>
        <dbReference type="PROSITE" id="PS51898"/>
    </source>
</evidence>
<dbReference type="EMBL" id="CCCS020000023">
    <property type="protein sequence ID" value="CDQ09425.1"/>
    <property type="molecule type" value="Genomic_DNA"/>
</dbReference>
<dbReference type="GO" id="GO:0003677">
    <property type="term" value="F:DNA binding"/>
    <property type="evidence" value="ECO:0007669"/>
    <property type="project" value="UniProtKB-UniRule"/>
</dbReference>
<dbReference type="Gene3D" id="1.10.443.10">
    <property type="entry name" value="Intergrase catalytic core"/>
    <property type="match status" value="1"/>
</dbReference>
<evidence type="ECO:0000256" key="5">
    <source>
        <dbReference type="PROSITE-ProRule" id="PRU01248"/>
    </source>
</evidence>
<dbReference type="Pfam" id="PF13495">
    <property type="entry name" value="Phage_int_SAM_4"/>
    <property type="match status" value="1"/>
</dbReference>
<sequence length="327" mass="36907">MENSQATPSTPPRLLDQVRARIRVMHYSIRTEEAYTDWARRYILFHQKRHPKNMGAAEVEAFLSHLATERSVSSSTQNQAKAALLFLYKQVLGIDLPWLDNITSAKPSQHLPVVLTPTETRALLHELSGTMWLVASLLYGTGMRLLEGLRLRVKDVEFERREIVIRDGKGAKDRVTVLPENILLPLKKQMEKAKLLHDTDFENGLGTVFMPDALAVKYPSSAKSWGWQYVFPSPALSIDPRSGAQRRHHIYEATVQRAIRTAASRAGIVKPVTPHVLRHSFATHLLQAGYDIRTVQELLGHKDVNTTMIYTHVLNKGGRGIISPLDM</sequence>
<evidence type="ECO:0000256" key="3">
    <source>
        <dbReference type="ARBA" id="ARBA00023125"/>
    </source>
</evidence>
<dbReference type="RefSeq" id="WP_035191789.1">
    <property type="nucleotide sequence ID" value="NZ_CCCS020000023.1"/>
</dbReference>
<dbReference type="PROSITE" id="PS51900">
    <property type="entry name" value="CB"/>
    <property type="match status" value="1"/>
</dbReference>
<reference evidence="8" key="2">
    <citation type="submission" date="2014-07" db="EMBL/GenBank/DDBJ databases">
        <title>Initial genome analysis of the psychrotolerant acidophile Acidithiobacillus ferrivorans CF27: insights into iron and sulfur oxidation pathways and into biofilm formation.</title>
        <authorList>
            <person name="Talla E."/>
            <person name="Hedrich S."/>
            <person name="Mangenot S."/>
            <person name="Ji B."/>
            <person name="Johnson D.B."/>
            <person name="Barbe V."/>
            <person name="Bonnefoy V."/>
        </authorList>
    </citation>
    <scope>NUCLEOTIDE SEQUENCE [LARGE SCALE GENOMIC DNA]</scope>
    <source>
        <strain evidence="8">CF27</strain>
    </source>
</reference>
<dbReference type="PROSITE" id="PS51898">
    <property type="entry name" value="TYR_RECOMBINASE"/>
    <property type="match status" value="1"/>
</dbReference>
<feature type="domain" description="Core-binding (CB)" evidence="7">
    <location>
        <begin position="9"/>
        <end position="92"/>
    </location>
</feature>
<dbReference type="Pfam" id="PF00589">
    <property type="entry name" value="Phage_integrase"/>
    <property type="match status" value="1"/>
</dbReference>
<keyword evidence="2" id="KW-0229">DNA integration</keyword>
<evidence type="ECO:0000256" key="2">
    <source>
        <dbReference type="ARBA" id="ARBA00022908"/>
    </source>
</evidence>
<evidence type="ECO:0000256" key="1">
    <source>
        <dbReference type="ARBA" id="ARBA00008857"/>
    </source>
</evidence>
<dbReference type="SUPFAM" id="SSF56349">
    <property type="entry name" value="DNA breaking-rejoining enzymes"/>
    <property type="match status" value="1"/>
</dbReference>